<evidence type="ECO:0000256" key="3">
    <source>
        <dbReference type="ARBA" id="ARBA00022679"/>
    </source>
</evidence>
<dbReference type="EMBL" id="JACBZP010000001">
    <property type="protein sequence ID" value="NYI68596.1"/>
    <property type="molecule type" value="Genomic_DNA"/>
</dbReference>
<dbReference type="SUPFAM" id="SSF53328">
    <property type="entry name" value="Formyltransferase"/>
    <property type="match status" value="1"/>
</dbReference>
<comment type="similarity">
    <text evidence="1 5">Belongs to the Fmt family.</text>
</comment>
<dbReference type="InterPro" id="IPR041711">
    <property type="entry name" value="Met-tRNA-FMT_N"/>
</dbReference>
<dbReference type="Gene3D" id="3.40.50.12230">
    <property type="match status" value="1"/>
</dbReference>
<reference evidence="8 9" key="1">
    <citation type="submission" date="2020-07" db="EMBL/GenBank/DDBJ databases">
        <title>Sequencing the genomes of 1000 actinobacteria strains.</title>
        <authorList>
            <person name="Klenk H.-P."/>
        </authorList>
    </citation>
    <scope>NUCLEOTIDE SEQUENCE [LARGE SCALE GENOMIC DNA]</scope>
    <source>
        <strain evidence="8 9">DSM 26341</strain>
    </source>
</reference>
<keyword evidence="3 5" id="KW-0808">Transferase</keyword>
<dbReference type="InterPro" id="IPR044135">
    <property type="entry name" value="Met-tRNA-FMT_C"/>
</dbReference>
<evidence type="ECO:0000256" key="1">
    <source>
        <dbReference type="ARBA" id="ARBA00010699"/>
    </source>
</evidence>
<feature type="domain" description="Formyl transferase C-terminal" evidence="7">
    <location>
        <begin position="202"/>
        <end position="298"/>
    </location>
</feature>
<comment type="function">
    <text evidence="5">Attaches a formyl group to the free amino group of methionyl-tRNA(fMet). The formyl group appears to play a dual role in the initiator identity of N-formylmethionyl-tRNA by promoting its recognition by IF2 and preventing the misappropriation of this tRNA by the elongation apparatus.</text>
</comment>
<evidence type="ECO:0000259" key="7">
    <source>
        <dbReference type="Pfam" id="PF02911"/>
    </source>
</evidence>
<dbReference type="InterPro" id="IPR002376">
    <property type="entry name" value="Formyl_transf_N"/>
</dbReference>
<comment type="catalytic activity">
    <reaction evidence="5">
        <text>L-methionyl-tRNA(fMet) + (6R)-10-formyltetrahydrofolate = N-formyl-L-methionyl-tRNA(fMet) + (6S)-5,6,7,8-tetrahydrofolate + H(+)</text>
        <dbReference type="Rhea" id="RHEA:24380"/>
        <dbReference type="Rhea" id="RHEA-COMP:9952"/>
        <dbReference type="Rhea" id="RHEA-COMP:9953"/>
        <dbReference type="ChEBI" id="CHEBI:15378"/>
        <dbReference type="ChEBI" id="CHEBI:57453"/>
        <dbReference type="ChEBI" id="CHEBI:78530"/>
        <dbReference type="ChEBI" id="CHEBI:78844"/>
        <dbReference type="ChEBI" id="CHEBI:195366"/>
        <dbReference type="EC" id="2.1.2.9"/>
    </reaction>
</comment>
<protein>
    <recommendedName>
        <fullName evidence="2 5">Methionyl-tRNA formyltransferase</fullName>
        <ecNumber evidence="2 5">2.1.2.9</ecNumber>
    </recommendedName>
</protein>
<dbReference type="InterPro" id="IPR005794">
    <property type="entry name" value="Fmt"/>
</dbReference>
<dbReference type="PANTHER" id="PTHR11138:SF5">
    <property type="entry name" value="METHIONYL-TRNA FORMYLTRANSFERASE, MITOCHONDRIAL"/>
    <property type="match status" value="1"/>
</dbReference>
<evidence type="ECO:0000313" key="9">
    <source>
        <dbReference type="Proteomes" id="UP000539111"/>
    </source>
</evidence>
<dbReference type="RefSeq" id="WP_179428923.1">
    <property type="nucleotide sequence ID" value="NZ_JACBZP010000001.1"/>
</dbReference>
<evidence type="ECO:0000259" key="6">
    <source>
        <dbReference type="Pfam" id="PF00551"/>
    </source>
</evidence>
<name>A0A7Z0D4D9_9MICO</name>
<dbReference type="CDD" id="cd08704">
    <property type="entry name" value="Met_tRNA_FMT_C"/>
    <property type="match status" value="1"/>
</dbReference>
<dbReference type="NCBIfam" id="TIGR00460">
    <property type="entry name" value="fmt"/>
    <property type="match status" value="1"/>
</dbReference>
<dbReference type="HAMAP" id="MF_00182">
    <property type="entry name" value="Formyl_trans"/>
    <property type="match status" value="1"/>
</dbReference>
<dbReference type="PANTHER" id="PTHR11138">
    <property type="entry name" value="METHIONYL-TRNA FORMYLTRANSFERASE"/>
    <property type="match status" value="1"/>
</dbReference>
<evidence type="ECO:0000256" key="2">
    <source>
        <dbReference type="ARBA" id="ARBA00012261"/>
    </source>
</evidence>
<feature type="binding site" evidence="5">
    <location>
        <begin position="108"/>
        <end position="111"/>
    </location>
    <ligand>
        <name>(6S)-5,6,7,8-tetrahydrofolate</name>
        <dbReference type="ChEBI" id="CHEBI:57453"/>
    </ligand>
</feature>
<feature type="domain" description="Formyl transferase N-terminal" evidence="6">
    <location>
        <begin position="1"/>
        <end position="178"/>
    </location>
</feature>
<dbReference type="Proteomes" id="UP000539111">
    <property type="component" value="Unassembled WGS sequence"/>
</dbReference>
<dbReference type="InterPro" id="IPR005793">
    <property type="entry name" value="Formyl_trans_C"/>
</dbReference>
<dbReference type="CDD" id="cd08646">
    <property type="entry name" value="FMT_core_Met-tRNA-FMT_N"/>
    <property type="match status" value="1"/>
</dbReference>
<gene>
    <name evidence="5" type="primary">fmt</name>
    <name evidence="8" type="ORF">BJY26_002902</name>
</gene>
<evidence type="ECO:0000256" key="4">
    <source>
        <dbReference type="ARBA" id="ARBA00022917"/>
    </source>
</evidence>
<dbReference type="SUPFAM" id="SSF50486">
    <property type="entry name" value="FMT C-terminal domain-like"/>
    <property type="match status" value="1"/>
</dbReference>
<dbReference type="InterPro" id="IPR036477">
    <property type="entry name" value="Formyl_transf_N_sf"/>
</dbReference>
<evidence type="ECO:0000256" key="5">
    <source>
        <dbReference type="HAMAP-Rule" id="MF_00182"/>
    </source>
</evidence>
<dbReference type="AlphaFoldDB" id="A0A7Z0D4D9"/>
<dbReference type="Pfam" id="PF02911">
    <property type="entry name" value="Formyl_trans_C"/>
    <property type="match status" value="1"/>
</dbReference>
<comment type="caution">
    <text evidence="8">The sequence shown here is derived from an EMBL/GenBank/DDBJ whole genome shotgun (WGS) entry which is preliminary data.</text>
</comment>
<dbReference type="Pfam" id="PF00551">
    <property type="entry name" value="Formyl_trans_N"/>
    <property type="match status" value="1"/>
</dbReference>
<dbReference type="GO" id="GO:0004479">
    <property type="term" value="F:methionyl-tRNA formyltransferase activity"/>
    <property type="evidence" value="ECO:0007669"/>
    <property type="project" value="UniProtKB-UniRule"/>
</dbReference>
<organism evidence="8 9">
    <name type="scientific">Spelaeicoccus albus</name>
    <dbReference type="NCBI Taxonomy" id="1280376"/>
    <lineage>
        <taxon>Bacteria</taxon>
        <taxon>Bacillati</taxon>
        <taxon>Actinomycetota</taxon>
        <taxon>Actinomycetes</taxon>
        <taxon>Micrococcales</taxon>
        <taxon>Brevibacteriaceae</taxon>
        <taxon>Spelaeicoccus</taxon>
    </lineage>
</organism>
<dbReference type="EC" id="2.1.2.9" evidence="2 5"/>
<evidence type="ECO:0000313" key="8">
    <source>
        <dbReference type="EMBL" id="NYI68596.1"/>
    </source>
</evidence>
<keyword evidence="4 5" id="KW-0648">Protein biosynthesis</keyword>
<dbReference type="InterPro" id="IPR011034">
    <property type="entry name" value="Formyl_transferase-like_C_sf"/>
</dbReference>
<proteinExistence type="inferred from homology"/>
<dbReference type="GO" id="GO:0005829">
    <property type="term" value="C:cytosol"/>
    <property type="evidence" value="ECO:0007669"/>
    <property type="project" value="TreeGrafter"/>
</dbReference>
<keyword evidence="9" id="KW-1185">Reference proteome</keyword>
<sequence>MRVIFAGTPEAAVPSLEKIAAGSHEVAAVLTRPDAPVGRRRTLTPSPVKTRAIELGLDVIEASRVRGDVIDRIAALEPDAVPIVAYGAIIGPRALAVPKHGWVNLHFSLLPEWRGAAPVQRAIMAGRRQTGATTFALDVGVDTGDILGTLDMPIEPGTTSGDLLARMAGAGADLLLRTLNELEDGSARYTPQPETGATYAEKLATADGRLDWRASAAEIDARARAVTPAPGAWATMDGARFKLGPVSPRPDVPTLEPGAVRVVAGDVLVGTGDTPVALGDIAPPGKKTMPALDWARGLRGDSHRFDTPEDDA</sequence>
<accession>A0A7Z0D4D9</accession>